<dbReference type="STRING" id="6186.A0A183JPJ1"/>
<evidence type="ECO:0000313" key="2">
    <source>
        <dbReference type="EMBL" id="VDO90096.1"/>
    </source>
</evidence>
<reference evidence="2 3" key="2">
    <citation type="submission" date="2018-11" db="EMBL/GenBank/DDBJ databases">
        <authorList>
            <consortium name="Pathogen Informatics"/>
        </authorList>
    </citation>
    <scope>NUCLEOTIDE SEQUENCE [LARGE SCALE GENOMIC DNA]</scope>
    <source>
        <strain evidence="2">Dakar</strain>
        <strain evidence="3">Dakar, Senegal</strain>
    </source>
</reference>
<dbReference type="AlphaFoldDB" id="A0A183JPJ1"/>
<dbReference type="Proteomes" id="UP000279833">
    <property type="component" value="Unassembled WGS sequence"/>
</dbReference>
<gene>
    <name evidence="2" type="ORF">SCUD_LOCUS4628</name>
</gene>
<keyword evidence="3" id="KW-1185">Reference proteome</keyword>
<accession>A0A183JPJ1</accession>
<organism evidence="4">
    <name type="scientific">Schistosoma curassoni</name>
    <dbReference type="NCBI Taxonomy" id="6186"/>
    <lineage>
        <taxon>Eukaryota</taxon>
        <taxon>Metazoa</taxon>
        <taxon>Spiralia</taxon>
        <taxon>Lophotrochozoa</taxon>
        <taxon>Platyhelminthes</taxon>
        <taxon>Trematoda</taxon>
        <taxon>Digenea</taxon>
        <taxon>Strigeidida</taxon>
        <taxon>Schistosomatoidea</taxon>
        <taxon>Schistosomatidae</taxon>
        <taxon>Schistosoma</taxon>
    </lineage>
</organism>
<reference evidence="4" key="1">
    <citation type="submission" date="2016-06" db="UniProtKB">
        <authorList>
            <consortium name="WormBaseParasite"/>
        </authorList>
    </citation>
    <scope>IDENTIFICATION</scope>
</reference>
<proteinExistence type="predicted"/>
<keyword evidence="1" id="KW-0812">Transmembrane</keyword>
<feature type="transmembrane region" description="Helical" evidence="1">
    <location>
        <begin position="6"/>
        <end position="27"/>
    </location>
</feature>
<dbReference type="WBParaSite" id="SCUD_0000462801-mRNA-1">
    <property type="protein sequence ID" value="SCUD_0000462801-mRNA-1"/>
    <property type="gene ID" value="SCUD_0000462801"/>
</dbReference>
<keyword evidence="1" id="KW-1133">Transmembrane helix</keyword>
<name>A0A183JPJ1_9TREM</name>
<sequence>MLKELVHFTISSPCFFLPGILIFLDLLPLPSPVVTVQGSFDSNDESKVSIKVITLF</sequence>
<evidence type="ECO:0000313" key="3">
    <source>
        <dbReference type="Proteomes" id="UP000279833"/>
    </source>
</evidence>
<keyword evidence="1" id="KW-0472">Membrane</keyword>
<dbReference type="EMBL" id="UZAK01006376">
    <property type="protein sequence ID" value="VDO90096.1"/>
    <property type="molecule type" value="Genomic_DNA"/>
</dbReference>
<evidence type="ECO:0000313" key="4">
    <source>
        <dbReference type="WBParaSite" id="SCUD_0000462801-mRNA-1"/>
    </source>
</evidence>
<protein>
    <submittedName>
        <fullName evidence="2 4">Uncharacterized protein</fullName>
    </submittedName>
</protein>
<evidence type="ECO:0000256" key="1">
    <source>
        <dbReference type="SAM" id="Phobius"/>
    </source>
</evidence>